<reference evidence="1 2" key="1">
    <citation type="submission" date="2011-01" db="EMBL/GenBank/DDBJ databases">
        <authorList>
            <person name="Muzny D."/>
            <person name="Qin X."/>
            <person name="Deng J."/>
            <person name="Jiang H."/>
            <person name="Liu Y."/>
            <person name="Qu J."/>
            <person name="Song X.-Z."/>
            <person name="Zhang L."/>
            <person name="Thornton R."/>
            <person name="Coyle M."/>
            <person name="Francisco L."/>
            <person name="Jackson L."/>
            <person name="Javaid M."/>
            <person name="Korchina V."/>
            <person name="Kovar C."/>
            <person name="Mata R."/>
            <person name="Mathew T."/>
            <person name="Ngo R."/>
            <person name="Nguyen L."/>
            <person name="Nguyen N."/>
            <person name="Okwuonu G."/>
            <person name="Ongeri F."/>
            <person name="Pham C."/>
            <person name="Simmons D."/>
            <person name="Wilczek-Boney K."/>
            <person name="Hale W."/>
            <person name="Jakkamsetti A."/>
            <person name="Pham P."/>
            <person name="Ruth R."/>
            <person name="San Lucas F."/>
            <person name="Warren J."/>
            <person name="Zhang J."/>
            <person name="Zhao Z."/>
            <person name="Zhou C."/>
            <person name="Zhu D."/>
            <person name="Lee S."/>
            <person name="Bess C."/>
            <person name="Blankenburg K."/>
            <person name="Forbes L."/>
            <person name="Fu Q."/>
            <person name="Gubbala S."/>
            <person name="Hirani K."/>
            <person name="Jayaseelan J.C."/>
            <person name="Lara F."/>
            <person name="Munidasa M."/>
            <person name="Palculict T."/>
            <person name="Patil S."/>
            <person name="Pu L.-L."/>
            <person name="Saada N."/>
            <person name="Tang L."/>
            <person name="Weissenberger G."/>
            <person name="Zhu Y."/>
            <person name="Hemphill L."/>
            <person name="Shang Y."/>
            <person name="Youmans B."/>
            <person name="Ayvaz T."/>
            <person name="Ross M."/>
            <person name="Santibanez J."/>
            <person name="Aqrawi P."/>
            <person name="Gross S."/>
            <person name="Joshi V."/>
            <person name="Fowler G."/>
            <person name="Nazareth L."/>
            <person name="Reid J."/>
            <person name="Worley K."/>
            <person name="Petrosino J."/>
            <person name="Highlander S."/>
            <person name="Gibbs R."/>
        </authorList>
    </citation>
    <scope>NUCLEOTIDE SEQUENCE [LARGE SCALE GENOMIC DNA]</scope>
    <source>
        <strain evidence="1 2">ATCC 12755</strain>
    </source>
</reference>
<dbReference type="Proteomes" id="UP000004835">
    <property type="component" value="Unassembled WGS sequence"/>
</dbReference>
<comment type="caution">
    <text evidence="1">The sequence shown here is derived from an EMBL/GenBank/DDBJ whole genome shotgun (WGS) entry which is preliminary data.</text>
</comment>
<proteinExistence type="predicted"/>
<accession>F0EF23</accession>
<sequence>MRWLIELYSRIYASFFSSNHRFHLNEWEKTAAELFVLYRIGAYNKNRKKDRRHRFLNQLKRAWKLWKTYTEITLSKELFN</sequence>
<evidence type="ECO:0000313" key="1">
    <source>
        <dbReference type="EMBL" id="EGC71291.1"/>
    </source>
</evidence>
<protein>
    <submittedName>
        <fullName evidence="1">Uncharacterized protein</fullName>
    </submittedName>
</protein>
<organism evidence="1 2">
    <name type="scientific">Enterococcus casseliflavus ATCC 12755</name>
    <dbReference type="NCBI Taxonomy" id="888066"/>
    <lineage>
        <taxon>Bacteria</taxon>
        <taxon>Bacillati</taxon>
        <taxon>Bacillota</taxon>
        <taxon>Bacilli</taxon>
        <taxon>Lactobacillales</taxon>
        <taxon>Enterococcaceae</taxon>
        <taxon>Enterococcus</taxon>
    </lineage>
</organism>
<name>F0EF23_ENTCA</name>
<gene>
    <name evidence="1" type="ORF">HMPREF9087_0041</name>
</gene>
<evidence type="ECO:0000313" key="2">
    <source>
        <dbReference type="Proteomes" id="UP000004835"/>
    </source>
</evidence>
<dbReference type="EMBL" id="AEWT01000001">
    <property type="protein sequence ID" value="EGC71291.1"/>
    <property type="molecule type" value="Genomic_DNA"/>
</dbReference>
<dbReference type="AlphaFoldDB" id="F0EF23"/>
<dbReference type="HOGENOM" id="CLU_2584292_0_0_9"/>